<dbReference type="SUPFAM" id="SSF50465">
    <property type="entry name" value="EF-Tu/eEF-1alpha/eIF2-gamma C-terminal domain"/>
    <property type="match status" value="1"/>
</dbReference>
<dbReference type="CDD" id="cd01884">
    <property type="entry name" value="EF_Tu"/>
    <property type="match status" value="1"/>
</dbReference>
<evidence type="ECO:0000313" key="13">
    <source>
        <dbReference type="EMBL" id="PIP18663.1"/>
    </source>
</evidence>
<dbReference type="PANTHER" id="PTHR43721">
    <property type="entry name" value="ELONGATION FACTOR TU-RELATED"/>
    <property type="match status" value="1"/>
</dbReference>
<feature type="binding site" evidence="11">
    <location>
        <begin position="83"/>
        <end position="87"/>
    </location>
    <ligand>
        <name>GTP</name>
        <dbReference type="ChEBI" id="CHEBI:37565"/>
    </ligand>
</feature>
<evidence type="ECO:0000313" key="14">
    <source>
        <dbReference type="Proteomes" id="UP000231292"/>
    </source>
</evidence>
<dbReference type="FunFam" id="2.40.30.10:FF:000001">
    <property type="entry name" value="Elongation factor Tu"/>
    <property type="match status" value="1"/>
</dbReference>
<dbReference type="NCBIfam" id="NF009372">
    <property type="entry name" value="PRK12735.1"/>
    <property type="match status" value="1"/>
</dbReference>
<reference evidence="13 14" key="1">
    <citation type="submission" date="2017-09" db="EMBL/GenBank/DDBJ databases">
        <title>Depth-based differentiation of microbial function through sediment-hosted aquifers and enrichment of novel symbionts in the deep terrestrial subsurface.</title>
        <authorList>
            <person name="Probst A.J."/>
            <person name="Ladd B."/>
            <person name="Jarett J.K."/>
            <person name="Geller-Mcgrath D.E."/>
            <person name="Sieber C.M."/>
            <person name="Emerson J.B."/>
            <person name="Anantharaman K."/>
            <person name="Thomas B.C."/>
            <person name="Malmstrom R."/>
            <person name="Stieglmeier M."/>
            <person name="Klingl A."/>
            <person name="Woyke T."/>
            <person name="Ryan C.M."/>
            <person name="Banfield J.F."/>
        </authorList>
    </citation>
    <scope>NUCLEOTIDE SEQUENCE [LARGE SCALE GENOMIC DNA]</scope>
    <source>
        <strain evidence="13">CG23_combo_of_CG06-09_8_20_14_all_41_10</strain>
    </source>
</reference>
<comment type="subcellular location">
    <subcellularLocation>
        <location evidence="11">Cytoplasm</location>
    </subcellularLocation>
</comment>
<dbReference type="GO" id="GO:0003746">
    <property type="term" value="F:translation elongation factor activity"/>
    <property type="evidence" value="ECO:0007669"/>
    <property type="project" value="UniProtKB-UniRule"/>
</dbReference>
<comment type="similarity">
    <text evidence="1 11">Belongs to the TRAFAC class translation factor GTPase superfamily. Classic translation factor GTPase family. EF-Tu/EF-1A subfamily.</text>
</comment>
<evidence type="ECO:0000256" key="11">
    <source>
        <dbReference type="HAMAP-Rule" id="MF_00118"/>
    </source>
</evidence>
<evidence type="ECO:0000256" key="10">
    <source>
        <dbReference type="ARBA" id="ARBA00064283"/>
    </source>
</evidence>
<dbReference type="EC" id="3.6.5.3" evidence="11"/>
<dbReference type="Gene3D" id="3.40.50.300">
    <property type="entry name" value="P-loop containing nucleotide triphosphate hydrolases"/>
    <property type="match status" value="1"/>
</dbReference>
<dbReference type="NCBIfam" id="NF009373">
    <property type="entry name" value="PRK12736.1"/>
    <property type="match status" value="1"/>
</dbReference>
<dbReference type="FunFam" id="3.40.50.300:FF:000003">
    <property type="entry name" value="Elongation factor Tu"/>
    <property type="match status" value="1"/>
</dbReference>
<keyword evidence="6 11" id="KW-0342">GTP-binding</keyword>
<dbReference type="NCBIfam" id="TIGR00485">
    <property type="entry name" value="EF-Tu"/>
    <property type="match status" value="1"/>
</dbReference>
<dbReference type="CDD" id="cd03697">
    <property type="entry name" value="EFTU_II"/>
    <property type="match status" value="1"/>
</dbReference>
<dbReference type="InterPro" id="IPR004161">
    <property type="entry name" value="EFTu-like_2"/>
</dbReference>
<dbReference type="InterPro" id="IPR000795">
    <property type="entry name" value="T_Tr_GTP-bd_dom"/>
</dbReference>
<dbReference type="NCBIfam" id="TIGR00231">
    <property type="entry name" value="small_GTP"/>
    <property type="match status" value="1"/>
</dbReference>
<evidence type="ECO:0000256" key="1">
    <source>
        <dbReference type="ARBA" id="ARBA00007249"/>
    </source>
</evidence>
<protein>
    <recommendedName>
        <fullName evidence="7 11">Elongation factor Tu</fullName>
        <shortName evidence="11">EF-Tu</shortName>
        <ecNumber evidence="11">3.6.5.3</ecNumber>
    </recommendedName>
</protein>
<dbReference type="PANTHER" id="PTHR43721:SF22">
    <property type="entry name" value="ELONGATION FACTOR TU, MITOCHONDRIAL"/>
    <property type="match status" value="1"/>
</dbReference>
<comment type="subunit">
    <text evidence="9">Monomer. Heterotetramer composed of two EF-Ts.EF-Tu dimer complexes.</text>
</comment>
<dbReference type="Pfam" id="PF00009">
    <property type="entry name" value="GTP_EFTU"/>
    <property type="match status" value="1"/>
</dbReference>
<dbReference type="InterPro" id="IPR009001">
    <property type="entry name" value="Transl_elong_EF1A/Init_IF2_C"/>
</dbReference>
<keyword evidence="11" id="KW-0460">Magnesium</keyword>
<dbReference type="HAMAP" id="MF_00118_B">
    <property type="entry name" value="EF_Tu_B"/>
    <property type="match status" value="1"/>
</dbReference>
<keyword evidence="11" id="KW-0963">Cytoplasm</keyword>
<dbReference type="GO" id="GO:0000287">
    <property type="term" value="F:magnesium ion binding"/>
    <property type="evidence" value="ECO:0007669"/>
    <property type="project" value="UniProtKB-UniRule"/>
</dbReference>
<comment type="function">
    <text evidence="11">GTP hydrolase that promotes the GTP-dependent binding of aminoacyl-tRNA to the A-site of ribosomes during protein biosynthesis.</text>
</comment>
<dbReference type="Proteomes" id="UP000231292">
    <property type="component" value="Unassembled WGS sequence"/>
</dbReference>
<feature type="binding site" evidence="11">
    <location>
        <begin position="138"/>
        <end position="141"/>
    </location>
    <ligand>
        <name>GTP</name>
        <dbReference type="ChEBI" id="CHEBI:37565"/>
    </ligand>
</feature>
<evidence type="ECO:0000256" key="5">
    <source>
        <dbReference type="ARBA" id="ARBA00022917"/>
    </source>
</evidence>
<sequence length="401" mass="43810">MAKEKFVRNKPHVNIGTIGHIDHGKTMLTSAITKVLAKLGKSTAREYADIAKGGTIRDETKIVTIAVSHVEYESDTRHYAHIDCPGHADYIKNMITGAAQMDGAILVVSAVDGPMPQTREHILLAKQVNVPSMVVFLNKVDLVTDNELIDLVEMEIRELLTKYGYPGDKTPIIRGSASKAIAAAGDPNSPDCKPILDLIKACDEFIPLPVRDLDKPLLMAVEDVFSIEGRGTVGTGRIERGKVKLNEEVELVGLRPEVKKTVVTGIEMFRKLLDEGQAGDNVGLLLRGVERKDIERGMVIAAPKSITPHTKFKAQVYILTKEEGGRHTPFFKGYRPQFYFRTTDVTGNVALPAGVEMVMPGDNVSLEVELIIPIAMEKESRFAIREGGHTVGAGVVTEIIA</sequence>
<comment type="catalytic activity">
    <reaction evidence="11">
        <text>GTP + H2O = GDP + phosphate + H(+)</text>
        <dbReference type="Rhea" id="RHEA:19669"/>
        <dbReference type="ChEBI" id="CHEBI:15377"/>
        <dbReference type="ChEBI" id="CHEBI:15378"/>
        <dbReference type="ChEBI" id="CHEBI:37565"/>
        <dbReference type="ChEBI" id="CHEBI:43474"/>
        <dbReference type="ChEBI" id="CHEBI:58189"/>
        <dbReference type="EC" id="3.6.5.3"/>
    </reaction>
</comment>
<keyword evidence="4 11" id="KW-0378">Hydrolase</keyword>
<dbReference type="EMBL" id="PCRK01000182">
    <property type="protein sequence ID" value="PIP18663.1"/>
    <property type="molecule type" value="Genomic_DNA"/>
</dbReference>
<comment type="caution">
    <text evidence="13">The sequence shown here is derived from an EMBL/GenBank/DDBJ whole genome shotgun (WGS) entry which is preliminary data.</text>
</comment>
<dbReference type="InterPro" id="IPR050055">
    <property type="entry name" value="EF-Tu_GTPase"/>
</dbReference>
<keyword evidence="2 11" id="KW-0547">Nucleotide-binding</keyword>
<evidence type="ECO:0000256" key="3">
    <source>
        <dbReference type="ARBA" id="ARBA00022768"/>
    </source>
</evidence>
<comment type="function">
    <text evidence="8">May play an important regulatory role in cell growth and in the bacterial response to nutrient deprivation.</text>
</comment>
<dbReference type="CDD" id="cd03707">
    <property type="entry name" value="EFTU_III"/>
    <property type="match status" value="1"/>
</dbReference>
<dbReference type="GO" id="GO:0005525">
    <property type="term" value="F:GTP binding"/>
    <property type="evidence" value="ECO:0007669"/>
    <property type="project" value="UniProtKB-UniRule"/>
</dbReference>
<evidence type="ECO:0000256" key="9">
    <source>
        <dbReference type="ARBA" id="ARBA00063778"/>
    </source>
</evidence>
<dbReference type="GO" id="GO:0005829">
    <property type="term" value="C:cytosol"/>
    <property type="evidence" value="ECO:0007669"/>
    <property type="project" value="TreeGrafter"/>
</dbReference>
<dbReference type="InterPro" id="IPR009000">
    <property type="entry name" value="Transl_B-barrel_sf"/>
</dbReference>
<gene>
    <name evidence="11 13" type="primary">tuf</name>
    <name evidence="13" type="ORF">COX41_07140</name>
</gene>
<dbReference type="PRINTS" id="PR00315">
    <property type="entry name" value="ELONGATNFCT"/>
</dbReference>
<evidence type="ECO:0000256" key="6">
    <source>
        <dbReference type="ARBA" id="ARBA00023134"/>
    </source>
</evidence>
<dbReference type="InterPro" id="IPR004160">
    <property type="entry name" value="Transl_elong_EFTu/EF1A_C"/>
</dbReference>
<organism evidence="13 14">
    <name type="scientific">Candidatus Sherwoodlollariibacterium unditelluris</name>
    <dbReference type="NCBI Taxonomy" id="1974757"/>
    <lineage>
        <taxon>Bacteria</taxon>
        <taxon>Pseudomonadati</taxon>
        <taxon>Candidatus Omnitrophota</taxon>
        <taxon>Candidatus Sherwoodlollariibacterium</taxon>
    </lineage>
</organism>
<proteinExistence type="inferred from homology"/>
<dbReference type="GO" id="GO:0003924">
    <property type="term" value="F:GTPase activity"/>
    <property type="evidence" value="ECO:0007669"/>
    <property type="project" value="UniProtKB-UniRule"/>
</dbReference>
<keyword evidence="5 11" id="KW-0648">Protein biosynthesis</keyword>
<dbReference type="NCBIfam" id="NF000766">
    <property type="entry name" value="PRK00049.1"/>
    <property type="match status" value="1"/>
</dbReference>
<dbReference type="InterPro" id="IPR033720">
    <property type="entry name" value="EFTU_2"/>
</dbReference>
<evidence type="ECO:0000259" key="12">
    <source>
        <dbReference type="PROSITE" id="PS51722"/>
    </source>
</evidence>
<dbReference type="InterPro" id="IPR004541">
    <property type="entry name" value="Transl_elong_EFTu/EF1A_bac/org"/>
</dbReference>
<keyword evidence="11" id="KW-0479">Metal-binding</keyword>
<feature type="domain" description="Tr-type G" evidence="12">
    <location>
        <begin position="10"/>
        <end position="210"/>
    </location>
</feature>
<accession>A0A2G9YIX7</accession>
<dbReference type="PROSITE" id="PS51722">
    <property type="entry name" value="G_TR_2"/>
    <property type="match status" value="1"/>
</dbReference>
<dbReference type="Pfam" id="PF03143">
    <property type="entry name" value="GTP_EFTU_D3"/>
    <property type="match status" value="1"/>
</dbReference>
<evidence type="ECO:0000256" key="4">
    <source>
        <dbReference type="ARBA" id="ARBA00022801"/>
    </source>
</evidence>
<evidence type="ECO:0000256" key="2">
    <source>
        <dbReference type="ARBA" id="ARBA00022741"/>
    </source>
</evidence>
<dbReference type="AlphaFoldDB" id="A0A2G9YIX7"/>
<dbReference type="SUPFAM" id="SSF50447">
    <property type="entry name" value="Translation proteins"/>
    <property type="match status" value="1"/>
</dbReference>
<comment type="subunit">
    <text evidence="10">(Microbial infection) Upon infection by bacteriophage Qbeta, part of the viral RNA-dependent RNA polymerase complex, the other subunits are the viral replicase catalytic subunit (AC P14647), host ribosomal protein S1 and EF-Ts.</text>
</comment>
<dbReference type="InterPro" id="IPR027417">
    <property type="entry name" value="P-loop_NTPase"/>
</dbReference>
<evidence type="ECO:0000256" key="7">
    <source>
        <dbReference type="ARBA" id="ARBA00029554"/>
    </source>
</evidence>
<feature type="binding site" evidence="11">
    <location>
        <begin position="19"/>
        <end position="26"/>
    </location>
    <ligand>
        <name>GTP</name>
        <dbReference type="ChEBI" id="CHEBI:37565"/>
    </ligand>
</feature>
<dbReference type="InterPro" id="IPR005225">
    <property type="entry name" value="Small_GTP-bd"/>
</dbReference>
<name>A0A2G9YIX7_9BACT</name>
<feature type="binding site" evidence="11">
    <location>
        <position position="26"/>
    </location>
    <ligand>
        <name>Mg(2+)</name>
        <dbReference type="ChEBI" id="CHEBI:18420"/>
    </ligand>
</feature>
<evidence type="ECO:0000256" key="8">
    <source>
        <dbReference type="ARBA" id="ARBA00058140"/>
    </source>
</evidence>
<dbReference type="InterPro" id="IPR041709">
    <property type="entry name" value="EF-Tu_GTP-bd"/>
</dbReference>
<dbReference type="Gene3D" id="2.40.30.10">
    <property type="entry name" value="Translation factors"/>
    <property type="match status" value="2"/>
</dbReference>
<dbReference type="Pfam" id="PF03144">
    <property type="entry name" value="GTP_EFTU_D2"/>
    <property type="match status" value="1"/>
</dbReference>
<keyword evidence="3 11" id="KW-0251">Elongation factor</keyword>
<dbReference type="SUPFAM" id="SSF52540">
    <property type="entry name" value="P-loop containing nucleoside triphosphate hydrolases"/>
    <property type="match status" value="1"/>
</dbReference>